<reference evidence="10 11" key="1">
    <citation type="submission" date="2020-05" db="EMBL/GenBank/DDBJ databases">
        <authorList>
            <person name="Niu N."/>
        </authorList>
    </citation>
    <scope>NUCLEOTIDE SEQUENCE [LARGE SCALE GENOMIC DNA]</scope>
    <source>
        <strain evidence="10 11">3340-03</strain>
    </source>
</reference>
<comment type="catalytic activity">
    <reaction evidence="1">
        <text>(7,8-dihydropterin-6-yl)methyl diphosphate + 4-aminobenzoate = 7,8-dihydropteroate + diphosphate</text>
        <dbReference type="Rhea" id="RHEA:19949"/>
        <dbReference type="ChEBI" id="CHEBI:17836"/>
        <dbReference type="ChEBI" id="CHEBI:17839"/>
        <dbReference type="ChEBI" id="CHEBI:33019"/>
        <dbReference type="ChEBI" id="CHEBI:72950"/>
        <dbReference type="EC" id="2.5.1.15"/>
    </reaction>
</comment>
<comment type="pathway">
    <text evidence="3">Cofactor biosynthesis; tetrahydrofolate biosynthesis; 7,8-dihydrofolate from 2-amino-4-hydroxy-6-hydroxymethyl-7,8-dihydropteridine diphosphate and 4-aminobenzoate: step 1/2.</text>
</comment>
<comment type="caution">
    <text evidence="10">The sequence shown here is derived from an EMBL/GenBank/DDBJ whole genome shotgun (WGS) entry which is preliminary data.</text>
</comment>
<comment type="cofactor">
    <cofactor evidence="2">
        <name>Mg(2+)</name>
        <dbReference type="ChEBI" id="CHEBI:18420"/>
    </cofactor>
</comment>
<dbReference type="InterPro" id="IPR000489">
    <property type="entry name" value="Pterin-binding_dom"/>
</dbReference>
<dbReference type="Proteomes" id="UP000537862">
    <property type="component" value="Unassembled WGS sequence"/>
</dbReference>
<dbReference type="GO" id="GO:0046654">
    <property type="term" value="P:tetrahydrofolate biosynthetic process"/>
    <property type="evidence" value="ECO:0007669"/>
    <property type="project" value="TreeGrafter"/>
</dbReference>
<evidence type="ECO:0000256" key="5">
    <source>
        <dbReference type="ARBA" id="ARBA00022679"/>
    </source>
</evidence>
<keyword evidence="6" id="KW-0479">Metal-binding</keyword>
<dbReference type="InterPro" id="IPR045031">
    <property type="entry name" value="DHP_synth-like"/>
</dbReference>
<dbReference type="InterPro" id="IPR006390">
    <property type="entry name" value="DHP_synth_dom"/>
</dbReference>
<accession>A0A849P441</accession>
<sequence length="279" mass="30131">MYANFQCGRFELRFERPFVMGIVNVTPDSFSDGMQHYGAEQAIAHGLQLIKEGADILDIGGESTRPGAEPVSVDEELRRVIPVIKGLKDCGVPLSIDTFKPEVMQAALEAGADLINDIYALQQPGALEVVANHPNCGVCIMHMVGEPKTMQLSPPDYNGDVTKSVVDFLAQRVEVMQSLGIASERIMLDPGFCFGKTVQQNYQLLANLSALKVLNKPILVGVSRKSMIGAVTGQEVANRMPGSVVAGIAGVERGAVVLRVHDVWQTKSAIDVWRAISLS</sequence>
<feature type="domain" description="Pterin-binding" evidence="9">
    <location>
        <begin position="17"/>
        <end position="271"/>
    </location>
</feature>
<dbReference type="SUPFAM" id="SSF51717">
    <property type="entry name" value="Dihydropteroate synthetase-like"/>
    <property type="match status" value="1"/>
</dbReference>
<evidence type="ECO:0000256" key="7">
    <source>
        <dbReference type="ARBA" id="ARBA00022842"/>
    </source>
</evidence>
<proteinExistence type="predicted"/>
<organism evidence="10 11">
    <name type="scientific">Pelistega suis</name>
    <dbReference type="NCBI Taxonomy" id="1631957"/>
    <lineage>
        <taxon>Bacteria</taxon>
        <taxon>Pseudomonadati</taxon>
        <taxon>Pseudomonadota</taxon>
        <taxon>Betaproteobacteria</taxon>
        <taxon>Burkholderiales</taxon>
        <taxon>Alcaligenaceae</taxon>
        <taxon>Pelistega</taxon>
    </lineage>
</organism>
<dbReference type="Pfam" id="PF00809">
    <property type="entry name" value="Pterin_bind"/>
    <property type="match status" value="1"/>
</dbReference>
<dbReference type="GO" id="GO:0046656">
    <property type="term" value="P:folic acid biosynthetic process"/>
    <property type="evidence" value="ECO:0007669"/>
    <property type="project" value="UniProtKB-KW"/>
</dbReference>
<dbReference type="NCBIfam" id="TIGR01496">
    <property type="entry name" value="DHPS"/>
    <property type="match status" value="1"/>
</dbReference>
<protein>
    <recommendedName>
        <fullName evidence="4">dihydropteroate synthase</fullName>
        <ecNumber evidence="4">2.5.1.15</ecNumber>
    </recommendedName>
</protein>
<keyword evidence="5 10" id="KW-0808">Transferase</keyword>
<dbReference type="PANTHER" id="PTHR20941">
    <property type="entry name" value="FOLATE SYNTHESIS PROTEINS"/>
    <property type="match status" value="1"/>
</dbReference>
<dbReference type="PROSITE" id="PS00793">
    <property type="entry name" value="DHPS_2"/>
    <property type="match status" value="1"/>
</dbReference>
<dbReference type="InterPro" id="IPR011005">
    <property type="entry name" value="Dihydropteroate_synth-like_sf"/>
</dbReference>
<keyword evidence="8" id="KW-0289">Folate biosynthesis</keyword>
<keyword evidence="11" id="KW-1185">Reference proteome</keyword>
<evidence type="ECO:0000259" key="9">
    <source>
        <dbReference type="PROSITE" id="PS50972"/>
    </source>
</evidence>
<evidence type="ECO:0000313" key="10">
    <source>
        <dbReference type="EMBL" id="NOL51836.1"/>
    </source>
</evidence>
<evidence type="ECO:0000256" key="3">
    <source>
        <dbReference type="ARBA" id="ARBA00004763"/>
    </source>
</evidence>
<dbReference type="RefSeq" id="WP_171680532.1">
    <property type="nucleotide sequence ID" value="NZ_JABGBN010000004.1"/>
</dbReference>
<evidence type="ECO:0000256" key="8">
    <source>
        <dbReference type="ARBA" id="ARBA00022909"/>
    </source>
</evidence>
<evidence type="ECO:0000313" key="11">
    <source>
        <dbReference type="Proteomes" id="UP000537862"/>
    </source>
</evidence>
<dbReference type="Gene3D" id="3.20.20.20">
    <property type="entry name" value="Dihydropteroate synthase-like"/>
    <property type="match status" value="1"/>
</dbReference>
<evidence type="ECO:0000256" key="6">
    <source>
        <dbReference type="ARBA" id="ARBA00022723"/>
    </source>
</evidence>
<dbReference type="PROSITE" id="PS50972">
    <property type="entry name" value="PTERIN_BINDING"/>
    <property type="match status" value="1"/>
</dbReference>
<evidence type="ECO:0000256" key="2">
    <source>
        <dbReference type="ARBA" id="ARBA00001946"/>
    </source>
</evidence>
<dbReference type="GO" id="GO:0005829">
    <property type="term" value="C:cytosol"/>
    <property type="evidence" value="ECO:0007669"/>
    <property type="project" value="TreeGrafter"/>
</dbReference>
<keyword evidence="7" id="KW-0460">Magnesium</keyword>
<evidence type="ECO:0000256" key="4">
    <source>
        <dbReference type="ARBA" id="ARBA00012458"/>
    </source>
</evidence>
<name>A0A849P441_9BURK</name>
<gene>
    <name evidence="10" type="primary">folP</name>
    <name evidence="10" type="ORF">HKX39_06595</name>
</gene>
<dbReference type="AlphaFoldDB" id="A0A849P441"/>
<dbReference type="CDD" id="cd00739">
    <property type="entry name" value="DHPS"/>
    <property type="match status" value="1"/>
</dbReference>
<dbReference type="PANTHER" id="PTHR20941:SF1">
    <property type="entry name" value="FOLIC ACID SYNTHESIS PROTEIN FOL1"/>
    <property type="match status" value="1"/>
</dbReference>
<dbReference type="GO" id="GO:0046872">
    <property type="term" value="F:metal ion binding"/>
    <property type="evidence" value="ECO:0007669"/>
    <property type="project" value="UniProtKB-KW"/>
</dbReference>
<dbReference type="EC" id="2.5.1.15" evidence="4"/>
<dbReference type="GO" id="GO:0004156">
    <property type="term" value="F:dihydropteroate synthase activity"/>
    <property type="evidence" value="ECO:0007669"/>
    <property type="project" value="UniProtKB-EC"/>
</dbReference>
<dbReference type="EMBL" id="JABGBN010000004">
    <property type="protein sequence ID" value="NOL51836.1"/>
    <property type="molecule type" value="Genomic_DNA"/>
</dbReference>
<evidence type="ECO:0000256" key="1">
    <source>
        <dbReference type="ARBA" id="ARBA00000012"/>
    </source>
</evidence>